<evidence type="ECO:0000256" key="2">
    <source>
        <dbReference type="SAM" id="MobiDB-lite"/>
    </source>
</evidence>
<keyword evidence="1" id="KW-0813">Transport</keyword>
<keyword evidence="3" id="KW-0812">Transmembrane</keyword>
<gene>
    <name evidence="4" type="ORF">E2493_20465</name>
</gene>
<dbReference type="GO" id="GO:0045259">
    <property type="term" value="C:proton-transporting ATP synthase complex"/>
    <property type="evidence" value="ECO:0007669"/>
    <property type="project" value="UniProtKB-UniRule"/>
</dbReference>
<reference evidence="4 5" key="1">
    <citation type="submission" date="2019-03" db="EMBL/GenBank/DDBJ databases">
        <title>Genome sequence of Sphingomonas sp. 17J27-24.</title>
        <authorList>
            <person name="Kim M."/>
            <person name="Maeng S."/>
            <person name="Sathiyaraj S."/>
        </authorList>
    </citation>
    <scope>NUCLEOTIDE SEQUENCE [LARGE SCALE GENOMIC DNA]</scope>
    <source>
        <strain evidence="4 5">17J27-24</strain>
    </source>
</reference>
<evidence type="ECO:0000256" key="3">
    <source>
        <dbReference type="SAM" id="Phobius"/>
    </source>
</evidence>
<feature type="region of interest" description="Disordered" evidence="2">
    <location>
        <begin position="1"/>
        <end position="47"/>
    </location>
</feature>
<keyword evidence="5" id="KW-1185">Reference proteome</keyword>
<keyword evidence="3" id="KW-1133">Transmembrane helix</keyword>
<feature type="compositionally biased region" description="Basic and acidic residues" evidence="2">
    <location>
        <begin position="33"/>
        <end position="45"/>
    </location>
</feature>
<dbReference type="GO" id="GO:1902600">
    <property type="term" value="P:proton transmembrane transport"/>
    <property type="evidence" value="ECO:0007669"/>
    <property type="project" value="UniProtKB-KW"/>
</dbReference>
<comment type="caution">
    <text evidence="4">The sequence shown here is derived from an EMBL/GenBank/DDBJ whole genome shotgun (WGS) entry which is preliminary data.</text>
</comment>
<keyword evidence="1" id="KW-0406">Ion transport</keyword>
<dbReference type="AlphaFoldDB" id="A0A4Y8ZK82"/>
<dbReference type="InterPro" id="IPR032820">
    <property type="entry name" value="ATPase_put"/>
</dbReference>
<evidence type="ECO:0000313" key="5">
    <source>
        <dbReference type="Proteomes" id="UP000298213"/>
    </source>
</evidence>
<keyword evidence="1" id="KW-0375">Hydrogen ion transport</keyword>
<dbReference type="RefSeq" id="WP_135090571.1">
    <property type="nucleotide sequence ID" value="NZ_SPDV01000089.1"/>
</dbReference>
<sequence>MAEDELGKDPTPPQRDARFSSLDERLRSAQAEEAARTGADRKPADQNEQLGSRVLSYLIGGLGGGAVIGWVLDQWFDTLPLFLLLLMFLGTAAGFRNIIRISSKRPD</sequence>
<name>A0A4Y8ZK82_9SPHN</name>
<dbReference type="Proteomes" id="UP000298213">
    <property type="component" value="Unassembled WGS sequence"/>
</dbReference>
<feature type="transmembrane region" description="Helical" evidence="3">
    <location>
        <begin position="54"/>
        <end position="72"/>
    </location>
</feature>
<comment type="function">
    <text evidence="1">A possible function for this protein is to guide the assembly of the membrane sector of the ATPase enzyme complex.</text>
</comment>
<comment type="similarity">
    <text evidence="1">Belongs to the bacterial AtpI family.</text>
</comment>
<protein>
    <recommendedName>
        <fullName evidence="1">ATP synthase protein I</fullName>
    </recommendedName>
</protein>
<dbReference type="InterPro" id="IPR016989">
    <property type="entry name" value="Atp1_alphaprobac"/>
</dbReference>
<dbReference type="OrthoDB" id="15401at2"/>
<dbReference type="PIRSF" id="PIRSF032126">
    <property type="entry name" value="F0F1_ATP_synthase_subunit_I"/>
    <property type="match status" value="1"/>
</dbReference>
<organism evidence="4 5">
    <name type="scientific">Sphingomonas parva</name>
    <dbReference type="NCBI Taxonomy" id="2555898"/>
    <lineage>
        <taxon>Bacteria</taxon>
        <taxon>Pseudomonadati</taxon>
        <taxon>Pseudomonadota</taxon>
        <taxon>Alphaproteobacteria</taxon>
        <taxon>Sphingomonadales</taxon>
        <taxon>Sphingomonadaceae</taxon>
        <taxon>Sphingomonas</taxon>
    </lineage>
</organism>
<feature type="compositionally biased region" description="Basic and acidic residues" evidence="2">
    <location>
        <begin position="15"/>
        <end position="27"/>
    </location>
</feature>
<accession>A0A4Y8ZK82</accession>
<dbReference type="Pfam" id="PF09527">
    <property type="entry name" value="ATPase_gene1"/>
    <property type="match status" value="1"/>
</dbReference>
<evidence type="ECO:0000256" key="1">
    <source>
        <dbReference type="PIRNR" id="PIRNR032126"/>
    </source>
</evidence>
<dbReference type="EMBL" id="SPDV01000089">
    <property type="protein sequence ID" value="TFI56388.1"/>
    <property type="molecule type" value="Genomic_DNA"/>
</dbReference>
<proteinExistence type="inferred from homology"/>
<feature type="transmembrane region" description="Helical" evidence="3">
    <location>
        <begin position="78"/>
        <end position="99"/>
    </location>
</feature>
<keyword evidence="1 3" id="KW-0472">Membrane</keyword>
<evidence type="ECO:0000313" key="4">
    <source>
        <dbReference type="EMBL" id="TFI56388.1"/>
    </source>
</evidence>